<feature type="region of interest" description="Disordered" evidence="4">
    <location>
        <begin position="170"/>
        <end position="305"/>
    </location>
</feature>
<accession>R0I1Z2</accession>
<comment type="subcellular location">
    <subcellularLocation>
        <location evidence="1">Nucleus</location>
    </subcellularLocation>
</comment>
<keyword evidence="7" id="KW-1185">Reference proteome</keyword>
<feature type="region of interest" description="Disordered" evidence="4">
    <location>
        <begin position="1"/>
        <end position="65"/>
    </location>
</feature>
<dbReference type="GO" id="GO:0003690">
    <property type="term" value="F:double-stranded DNA binding"/>
    <property type="evidence" value="ECO:0007669"/>
    <property type="project" value="TreeGrafter"/>
</dbReference>
<feature type="region of interest" description="Disordered" evidence="4">
    <location>
        <begin position="365"/>
        <end position="392"/>
    </location>
</feature>
<dbReference type="Proteomes" id="UP000029121">
    <property type="component" value="Unassembled WGS sequence"/>
</dbReference>
<dbReference type="GO" id="GO:0031492">
    <property type="term" value="F:nucleosomal DNA binding"/>
    <property type="evidence" value="ECO:0007669"/>
    <property type="project" value="TreeGrafter"/>
</dbReference>
<feature type="compositionally biased region" description="Low complexity" evidence="4">
    <location>
        <begin position="462"/>
        <end position="473"/>
    </location>
</feature>
<dbReference type="GO" id="GO:0006334">
    <property type="term" value="P:nucleosome assembly"/>
    <property type="evidence" value="ECO:0007669"/>
    <property type="project" value="InterPro"/>
</dbReference>
<evidence type="ECO:0000256" key="4">
    <source>
        <dbReference type="SAM" id="MobiDB-lite"/>
    </source>
</evidence>
<dbReference type="GO" id="GO:0005730">
    <property type="term" value="C:nucleolus"/>
    <property type="evidence" value="ECO:0007669"/>
    <property type="project" value="TreeGrafter"/>
</dbReference>
<dbReference type="EMBL" id="KB870807">
    <property type="protein sequence ID" value="EOA30378.1"/>
    <property type="molecule type" value="Genomic_DNA"/>
</dbReference>
<dbReference type="InterPro" id="IPR005818">
    <property type="entry name" value="Histone_H1/H5_H15"/>
</dbReference>
<sequence>MDPSLSISCDSHHHPPQFTPFPPFPASNPFGSGGAAAINPLGPNPYHPNNHIFQPQPQTQTQNPQPPMIPHPSLNHPPYSEVCLWRSRFAALNEPDGSSKMAISRYIERCYTGLLPSAHPALLTHNLKTLKSSGVLAMVKKSYKFAVSSSPPESVAVAAAAAAQGLDVPRSDILNSGYDPRAVSASGSASQPLKRGRGRPPKPKPEAQPQPLQAISGQSNGQPSWQQQQSGSPVPRPTEASPVPVTESAKRGPGRPRKNGAAASAGPIVQASVMAGIMKRRGRPPGRRAAGRQRKPKSVSATASVYPYVANGARRRGRPRRVVDPSSVVAVAPAGGEIGAAVAPGMKRGRGRPPKIGGVISRLMKPKRGRGRPVGRPRKIATSVTTGTQDSGELKKKLDVFQEKVKEIVKVLKDGVTSDNPAVVQAIKDLEGLTVMETVEPQAMDDVQPQPMETAAPHTESQIEAAETQGEQEQGQERDEGEAQTQTQTQIQTEAEAMQEALF</sequence>
<gene>
    <name evidence="6" type="ORF">CARUB_v10013499mg</name>
</gene>
<dbReference type="InterPro" id="IPR036390">
    <property type="entry name" value="WH_DNA-bd_sf"/>
</dbReference>
<feature type="compositionally biased region" description="Basic residues" evidence="4">
    <location>
        <begin position="278"/>
        <end position="297"/>
    </location>
</feature>
<evidence type="ECO:0000256" key="1">
    <source>
        <dbReference type="ARBA" id="ARBA00004123"/>
    </source>
</evidence>
<dbReference type="SMART" id="SM00526">
    <property type="entry name" value="H15"/>
    <property type="match status" value="1"/>
</dbReference>
<evidence type="ECO:0000259" key="5">
    <source>
        <dbReference type="PROSITE" id="PS51504"/>
    </source>
</evidence>
<dbReference type="PANTHER" id="PTHR11467:SF29">
    <property type="entry name" value="OS03G0711600 PROTEIN"/>
    <property type="match status" value="1"/>
</dbReference>
<evidence type="ECO:0000313" key="7">
    <source>
        <dbReference type="Proteomes" id="UP000029121"/>
    </source>
</evidence>
<dbReference type="PANTHER" id="PTHR11467">
    <property type="entry name" value="HISTONE H1"/>
    <property type="match status" value="1"/>
</dbReference>
<dbReference type="SUPFAM" id="SSF46785">
    <property type="entry name" value="Winged helix' DNA-binding domain"/>
    <property type="match status" value="1"/>
</dbReference>
<dbReference type="STRING" id="81985.R0I1Z2"/>
<dbReference type="eggNOG" id="ENOG502S0IU">
    <property type="taxonomic scope" value="Eukaryota"/>
</dbReference>
<evidence type="ECO:0000256" key="2">
    <source>
        <dbReference type="ARBA" id="ARBA00023125"/>
    </source>
</evidence>
<feature type="compositionally biased region" description="Basic residues" evidence="4">
    <location>
        <begin position="365"/>
        <end position="379"/>
    </location>
</feature>
<feature type="compositionally biased region" description="Low complexity" evidence="4">
    <location>
        <begin position="54"/>
        <end position="63"/>
    </location>
</feature>
<dbReference type="Gene3D" id="1.10.10.10">
    <property type="entry name" value="Winged helix-like DNA-binding domain superfamily/Winged helix DNA-binding domain"/>
    <property type="match status" value="1"/>
</dbReference>
<name>R0I1Z2_9BRAS</name>
<evidence type="ECO:0000313" key="6">
    <source>
        <dbReference type="EMBL" id="EOA30378.1"/>
    </source>
</evidence>
<dbReference type="InterPro" id="IPR017956">
    <property type="entry name" value="AT_hook_DNA-bd_motif"/>
</dbReference>
<dbReference type="PROSITE" id="PS51504">
    <property type="entry name" value="H15"/>
    <property type="match status" value="1"/>
</dbReference>
<dbReference type="AlphaFoldDB" id="R0I1Z2"/>
<evidence type="ECO:0000256" key="3">
    <source>
        <dbReference type="ARBA" id="ARBA00023242"/>
    </source>
</evidence>
<proteinExistence type="predicted"/>
<dbReference type="PRINTS" id="PR00929">
    <property type="entry name" value="ATHOOK"/>
</dbReference>
<dbReference type="GO" id="GO:0045910">
    <property type="term" value="P:negative regulation of DNA recombination"/>
    <property type="evidence" value="ECO:0007669"/>
    <property type="project" value="TreeGrafter"/>
</dbReference>
<dbReference type="GO" id="GO:0000786">
    <property type="term" value="C:nucleosome"/>
    <property type="evidence" value="ECO:0007669"/>
    <property type="project" value="InterPro"/>
</dbReference>
<keyword evidence="2" id="KW-0238">DNA-binding</keyword>
<dbReference type="GO" id="GO:0030261">
    <property type="term" value="P:chromosome condensation"/>
    <property type="evidence" value="ECO:0007669"/>
    <property type="project" value="TreeGrafter"/>
</dbReference>
<feature type="compositionally biased region" description="Low complexity" evidence="4">
    <location>
        <begin position="207"/>
        <end position="233"/>
    </location>
</feature>
<keyword evidence="3" id="KW-0539">Nucleus</keyword>
<dbReference type="SMART" id="SM00384">
    <property type="entry name" value="AT_hook"/>
    <property type="match status" value="6"/>
</dbReference>
<feature type="compositionally biased region" description="Polar residues" evidence="4">
    <location>
        <begin position="382"/>
        <end position="391"/>
    </location>
</feature>
<reference evidence="7" key="1">
    <citation type="journal article" date="2013" name="Nat. Genet.">
        <title>The Capsella rubella genome and the genomic consequences of rapid mating system evolution.</title>
        <authorList>
            <person name="Slotte T."/>
            <person name="Hazzouri K.M."/>
            <person name="Agren J.A."/>
            <person name="Koenig D."/>
            <person name="Maumus F."/>
            <person name="Guo Y.L."/>
            <person name="Steige K."/>
            <person name="Platts A.E."/>
            <person name="Escobar J.S."/>
            <person name="Newman L.K."/>
            <person name="Wang W."/>
            <person name="Mandakova T."/>
            <person name="Vello E."/>
            <person name="Smith L.M."/>
            <person name="Henz S.R."/>
            <person name="Steffen J."/>
            <person name="Takuno S."/>
            <person name="Brandvain Y."/>
            <person name="Coop G."/>
            <person name="Andolfatto P."/>
            <person name="Hu T.T."/>
            <person name="Blanchette M."/>
            <person name="Clark R.M."/>
            <person name="Quesneville H."/>
            <person name="Nordborg M."/>
            <person name="Gaut B.S."/>
            <person name="Lysak M.A."/>
            <person name="Jenkins J."/>
            <person name="Grimwood J."/>
            <person name="Chapman J."/>
            <person name="Prochnik S."/>
            <person name="Shu S."/>
            <person name="Rokhsar D."/>
            <person name="Schmutz J."/>
            <person name="Weigel D."/>
            <person name="Wright S.I."/>
        </authorList>
    </citation>
    <scope>NUCLEOTIDE SEQUENCE [LARGE SCALE GENOMIC DNA]</scope>
    <source>
        <strain evidence="7">cv. Monte Gargano</strain>
    </source>
</reference>
<organism evidence="6 7">
    <name type="scientific">Capsella rubella</name>
    <dbReference type="NCBI Taxonomy" id="81985"/>
    <lineage>
        <taxon>Eukaryota</taxon>
        <taxon>Viridiplantae</taxon>
        <taxon>Streptophyta</taxon>
        <taxon>Embryophyta</taxon>
        <taxon>Tracheophyta</taxon>
        <taxon>Spermatophyta</taxon>
        <taxon>Magnoliopsida</taxon>
        <taxon>eudicotyledons</taxon>
        <taxon>Gunneridae</taxon>
        <taxon>Pentapetalae</taxon>
        <taxon>rosids</taxon>
        <taxon>malvids</taxon>
        <taxon>Brassicales</taxon>
        <taxon>Brassicaceae</taxon>
        <taxon>Camelineae</taxon>
        <taxon>Capsella</taxon>
    </lineage>
</organism>
<feature type="domain" description="H15" evidence="5">
    <location>
        <begin position="75"/>
        <end position="147"/>
    </location>
</feature>
<protein>
    <recommendedName>
        <fullName evidence="5">H15 domain-containing protein</fullName>
    </recommendedName>
</protein>
<feature type="compositionally biased region" description="Pro residues" evidence="4">
    <location>
        <begin position="17"/>
        <end position="26"/>
    </location>
</feature>
<feature type="region of interest" description="Disordered" evidence="4">
    <location>
        <begin position="443"/>
        <end position="491"/>
    </location>
</feature>
<dbReference type="InterPro" id="IPR036388">
    <property type="entry name" value="WH-like_DNA-bd_sf"/>
</dbReference>